<accession>A0A081NCM4</accession>
<dbReference type="PANTHER" id="PTHR42673:SF4">
    <property type="entry name" value="MALEYLACETOACETATE ISOMERASE"/>
    <property type="match status" value="1"/>
</dbReference>
<dbReference type="Pfam" id="PF13409">
    <property type="entry name" value="GST_N_2"/>
    <property type="match status" value="1"/>
</dbReference>
<dbReference type="CDD" id="cd03191">
    <property type="entry name" value="GST_C_Zeta"/>
    <property type="match status" value="1"/>
</dbReference>
<sequence>MKLYSYFRSSAAYRVRIALNLKRLDHELVPVNLLKSEQTGNDYKRIQPQGLVPALEVDNGRLIQSMAMLEWLEETCPEPAIIPGDAWQKAQIRSLANIISCDIHPLNNLRVLKYLKSEFEVSDEQKTEWYQHWIKTGFDAFEQQLGDDLFCIGDTPTLADICLIPQVYNALRFNVPLTEYPKIRRIHQHCNELKAFIDASPEQQPDSTL</sequence>
<dbReference type="CDD" id="cd03042">
    <property type="entry name" value="GST_N_Zeta"/>
    <property type="match status" value="1"/>
</dbReference>
<reference evidence="4 5" key="1">
    <citation type="submission" date="2014-06" db="EMBL/GenBank/DDBJ databases">
        <title>Whole Genome Sequences of Three Symbiotic Endozoicomonas Bacteria.</title>
        <authorList>
            <person name="Neave M.J."/>
            <person name="Apprill A."/>
            <person name="Voolstra C.R."/>
        </authorList>
    </citation>
    <scope>NUCLEOTIDE SEQUENCE [LARGE SCALE GENOMIC DNA]</scope>
    <source>
        <strain evidence="4 5">DSM 25634</strain>
    </source>
</reference>
<dbReference type="GO" id="GO:0004364">
    <property type="term" value="F:glutathione transferase activity"/>
    <property type="evidence" value="ECO:0007669"/>
    <property type="project" value="TreeGrafter"/>
</dbReference>
<dbReference type="FunFam" id="1.20.1050.10:FF:000017">
    <property type="entry name" value="Maleylacetoacetate isomerase"/>
    <property type="match status" value="1"/>
</dbReference>
<comment type="caution">
    <text evidence="4">The sequence shown here is derived from an EMBL/GenBank/DDBJ whole genome shotgun (WGS) entry which is preliminary data.</text>
</comment>
<dbReference type="InterPro" id="IPR005955">
    <property type="entry name" value="GST_Zeta"/>
</dbReference>
<keyword evidence="4" id="KW-0413">Isomerase</keyword>
<dbReference type="InterPro" id="IPR034333">
    <property type="entry name" value="GST_Zeta_N"/>
</dbReference>
<dbReference type="SUPFAM" id="SSF47616">
    <property type="entry name" value="GST C-terminal domain-like"/>
    <property type="match status" value="1"/>
</dbReference>
<dbReference type="InterPro" id="IPR010987">
    <property type="entry name" value="Glutathione-S-Trfase_C-like"/>
</dbReference>
<proteinExistence type="inferred from homology"/>
<dbReference type="EMBL" id="JOKH01000006">
    <property type="protein sequence ID" value="KEQ16197.1"/>
    <property type="molecule type" value="Genomic_DNA"/>
</dbReference>
<dbReference type="OrthoDB" id="509852at2"/>
<dbReference type="Gene3D" id="1.20.1050.10">
    <property type="match status" value="1"/>
</dbReference>
<dbReference type="GO" id="GO:0016034">
    <property type="term" value="F:maleylacetoacetate isomerase activity"/>
    <property type="evidence" value="ECO:0007669"/>
    <property type="project" value="TreeGrafter"/>
</dbReference>
<gene>
    <name evidence="4" type="ORF">GZ78_23480</name>
</gene>
<dbReference type="PROSITE" id="PS50404">
    <property type="entry name" value="GST_NTER"/>
    <property type="match status" value="1"/>
</dbReference>
<dbReference type="NCBIfam" id="TIGR01262">
    <property type="entry name" value="maiA"/>
    <property type="match status" value="1"/>
</dbReference>
<dbReference type="SUPFAM" id="SSF52833">
    <property type="entry name" value="Thioredoxin-like"/>
    <property type="match status" value="1"/>
</dbReference>
<dbReference type="PROSITE" id="PS50405">
    <property type="entry name" value="GST_CTER"/>
    <property type="match status" value="1"/>
</dbReference>
<dbReference type="InterPro" id="IPR036282">
    <property type="entry name" value="Glutathione-S-Trfase_C_sf"/>
</dbReference>
<comment type="similarity">
    <text evidence="1">Belongs to the GST superfamily. Zeta family.</text>
</comment>
<dbReference type="STRING" id="1137799.GZ78_23480"/>
<dbReference type="InterPro" id="IPR004045">
    <property type="entry name" value="Glutathione_S-Trfase_N"/>
</dbReference>
<evidence type="ECO:0000259" key="2">
    <source>
        <dbReference type="PROSITE" id="PS50404"/>
    </source>
</evidence>
<protein>
    <submittedName>
        <fullName evidence="4">Maleylacetoacetate isomerase</fullName>
    </submittedName>
</protein>
<dbReference type="eggNOG" id="COG0625">
    <property type="taxonomic scope" value="Bacteria"/>
</dbReference>
<evidence type="ECO:0000259" key="3">
    <source>
        <dbReference type="PROSITE" id="PS50405"/>
    </source>
</evidence>
<dbReference type="GO" id="GO:0006749">
    <property type="term" value="P:glutathione metabolic process"/>
    <property type="evidence" value="ECO:0007669"/>
    <property type="project" value="TreeGrafter"/>
</dbReference>
<dbReference type="AlphaFoldDB" id="A0A081NCM4"/>
<dbReference type="InterPro" id="IPR040079">
    <property type="entry name" value="Glutathione_S-Trfase"/>
</dbReference>
<dbReference type="Gene3D" id="3.40.30.10">
    <property type="entry name" value="Glutaredoxin"/>
    <property type="match status" value="1"/>
</dbReference>
<dbReference type="InterPro" id="IPR034330">
    <property type="entry name" value="GST_Zeta_C"/>
</dbReference>
<dbReference type="Pfam" id="PF13410">
    <property type="entry name" value="GST_C_2"/>
    <property type="match status" value="1"/>
</dbReference>
<dbReference type="GO" id="GO:0006559">
    <property type="term" value="P:L-phenylalanine catabolic process"/>
    <property type="evidence" value="ECO:0007669"/>
    <property type="project" value="TreeGrafter"/>
</dbReference>
<organism evidence="4 5">
    <name type="scientific">Endozoicomonas numazuensis</name>
    <dbReference type="NCBI Taxonomy" id="1137799"/>
    <lineage>
        <taxon>Bacteria</taxon>
        <taxon>Pseudomonadati</taxon>
        <taxon>Pseudomonadota</taxon>
        <taxon>Gammaproteobacteria</taxon>
        <taxon>Oceanospirillales</taxon>
        <taxon>Endozoicomonadaceae</taxon>
        <taxon>Endozoicomonas</taxon>
    </lineage>
</organism>
<dbReference type="RefSeq" id="WP_034840816.1">
    <property type="nucleotide sequence ID" value="NZ_JOKH01000006.1"/>
</dbReference>
<dbReference type="SFLD" id="SFLDS00019">
    <property type="entry name" value="Glutathione_Transferase_(cytos"/>
    <property type="match status" value="1"/>
</dbReference>
<feature type="domain" description="GST N-terminal" evidence="2">
    <location>
        <begin position="1"/>
        <end position="80"/>
    </location>
</feature>
<dbReference type="PANTHER" id="PTHR42673">
    <property type="entry name" value="MALEYLACETOACETATE ISOMERASE"/>
    <property type="match status" value="1"/>
</dbReference>
<dbReference type="Proteomes" id="UP000028073">
    <property type="component" value="Unassembled WGS sequence"/>
</dbReference>
<evidence type="ECO:0000313" key="4">
    <source>
        <dbReference type="EMBL" id="KEQ16197.1"/>
    </source>
</evidence>
<dbReference type="GO" id="GO:0005737">
    <property type="term" value="C:cytoplasm"/>
    <property type="evidence" value="ECO:0007669"/>
    <property type="project" value="InterPro"/>
</dbReference>
<evidence type="ECO:0000313" key="5">
    <source>
        <dbReference type="Proteomes" id="UP000028073"/>
    </source>
</evidence>
<name>A0A081NCM4_9GAMM</name>
<feature type="domain" description="GST C-terminal" evidence="3">
    <location>
        <begin position="85"/>
        <end position="209"/>
    </location>
</feature>
<keyword evidence="5" id="KW-1185">Reference proteome</keyword>
<dbReference type="SFLD" id="SFLDG00358">
    <property type="entry name" value="Main_(cytGST)"/>
    <property type="match status" value="1"/>
</dbReference>
<dbReference type="InterPro" id="IPR036249">
    <property type="entry name" value="Thioredoxin-like_sf"/>
</dbReference>
<evidence type="ECO:0000256" key="1">
    <source>
        <dbReference type="ARBA" id="ARBA00010007"/>
    </source>
</evidence>